<feature type="domain" description="Glycosyl transferase family 25" evidence="1">
    <location>
        <begin position="14"/>
        <end position="177"/>
    </location>
</feature>
<organism evidence="2 3">
    <name type="scientific">Pseudohoeflea suaedae</name>
    <dbReference type="NCBI Taxonomy" id="877384"/>
    <lineage>
        <taxon>Bacteria</taxon>
        <taxon>Pseudomonadati</taxon>
        <taxon>Pseudomonadota</taxon>
        <taxon>Alphaproteobacteria</taxon>
        <taxon>Hyphomicrobiales</taxon>
        <taxon>Rhizobiaceae</taxon>
        <taxon>Pseudohoeflea</taxon>
    </lineage>
</organism>
<dbReference type="RefSeq" id="WP_133285089.1">
    <property type="nucleotide sequence ID" value="NZ_SMSI01000003.1"/>
</dbReference>
<dbReference type="InterPro" id="IPR002654">
    <property type="entry name" value="Glyco_trans_25"/>
</dbReference>
<sequence>MTPISCFILTSPESPDARRESAIGQLAGMDLQHCLVDGFTRKSPEVSAFYSRWKNLLLAKRSMSNGEVATYLGHRLIWQKILDTGLPAALILEDDFRFRDPATARETIRTAFEEGARWDMIKLFDYQPRKSIANYERNGVTFVLRERPGSGLVGYVISRECCRRLLRRKSIFIPVDEELRCWFEHRISIVSVYPNVVEDGADLFSGSILEEHRQAMKRKRNILRSLWGNLLTLRLNIKSRLWRNRVLRHAGMRQS</sequence>
<dbReference type="Proteomes" id="UP000295131">
    <property type="component" value="Unassembled WGS sequence"/>
</dbReference>
<dbReference type="EMBL" id="SMSI01000003">
    <property type="protein sequence ID" value="TDH34804.1"/>
    <property type="molecule type" value="Genomic_DNA"/>
</dbReference>
<accession>A0A4R5PIX3</accession>
<evidence type="ECO:0000259" key="1">
    <source>
        <dbReference type="Pfam" id="PF01755"/>
    </source>
</evidence>
<reference evidence="2 3" key="1">
    <citation type="journal article" date="2013" name="Int. J. Syst. Evol. Microbiol.">
        <title>Hoeflea suaedae sp. nov., an endophytic bacterium isolated from the root of the halophyte Suaeda maritima.</title>
        <authorList>
            <person name="Chung E.J."/>
            <person name="Park J.A."/>
            <person name="Pramanik P."/>
            <person name="Bibi F."/>
            <person name="Jeon C.O."/>
            <person name="Chung Y.R."/>
        </authorList>
    </citation>
    <scope>NUCLEOTIDE SEQUENCE [LARGE SCALE GENOMIC DNA]</scope>
    <source>
        <strain evidence="2 3">YC6898</strain>
    </source>
</reference>
<evidence type="ECO:0000313" key="3">
    <source>
        <dbReference type="Proteomes" id="UP000295131"/>
    </source>
</evidence>
<keyword evidence="3" id="KW-1185">Reference proteome</keyword>
<evidence type="ECO:0000313" key="2">
    <source>
        <dbReference type="EMBL" id="TDH34804.1"/>
    </source>
</evidence>
<proteinExistence type="predicted"/>
<protein>
    <recommendedName>
        <fullName evidence="1">Glycosyl transferase family 25 domain-containing protein</fullName>
    </recommendedName>
</protein>
<dbReference type="Pfam" id="PF01755">
    <property type="entry name" value="Glyco_transf_25"/>
    <property type="match status" value="1"/>
</dbReference>
<comment type="caution">
    <text evidence="2">The sequence shown here is derived from an EMBL/GenBank/DDBJ whole genome shotgun (WGS) entry which is preliminary data.</text>
</comment>
<dbReference type="CDD" id="cd06532">
    <property type="entry name" value="Glyco_transf_25"/>
    <property type="match status" value="1"/>
</dbReference>
<dbReference type="AlphaFoldDB" id="A0A4R5PIX3"/>
<name>A0A4R5PIX3_9HYPH</name>
<dbReference type="OrthoDB" id="259382at2"/>
<gene>
    <name evidence="2" type="ORF">E2A64_13700</name>
</gene>